<sequence length="182" mass="20350">NECTHLIVREPTGQKYECARKWNVYCVSLHWLFDSIEKGFCQDESRYTVVRNTSKSTRPHTSTPTGTNKKEDGPSLLGLSHISINASMAVNDTALTNDTISRLEPPDPIESLDLTVCPADDILDGCKLYLCGLPTKKMEKLRRLVNATGGLRFNQPTEELTHVVMGDLDDGIKNFISKTTHR</sequence>
<dbReference type="InterPro" id="IPR059215">
    <property type="entry name" value="BRCT2_TopBP1-like"/>
</dbReference>
<name>Q4RAV4_TETNG</name>
<dbReference type="EMBL" id="CAAE01022845">
    <property type="protein sequence ID" value="CAG14479.1"/>
    <property type="molecule type" value="Genomic_DNA"/>
</dbReference>
<evidence type="ECO:0000256" key="2">
    <source>
        <dbReference type="SAM" id="MobiDB-lite"/>
    </source>
</evidence>
<dbReference type="GO" id="GO:0033314">
    <property type="term" value="P:mitotic DNA replication checkpoint signaling"/>
    <property type="evidence" value="ECO:0007669"/>
    <property type="project" value="TreeGrafter"/>
</dbReference>
<organism evidence="4">
    <name type="scientific">Tetraodon nigroviridis</name>
    <name type="common">Spotted green pufferfish</name>
    <name type="synonym">Chelonodon nigroviridis</name>
    <dbReference type="NCBI Taxonomy" id="99883"/>
    <lineage>
        <taxon>Eukaryota</taxon>
        <taxon>Metazoa</taxon>
        <taxon>Chordata</taxon>
        <taxon>Craniata</taxon>
        <taxon>Vertebrata</taxon>
        <taxon>Euteleostomi</taxon>
        <taxon>Actinopterygii</taxon>
        <taxon>Neopterygii</taxon>
        <taxon>Teleostei</taxon>
        <taxon>Neoteleostei</taxon>
        <taxon>Acanthomorphata</taxon>
        <taxon>Eupercaria</taxon>
        <taxon>Tetraodontiformes</taxon>
        <taxon>Tetradontoidea</taxon>
        <taxon>Tetraodontidae</taxon>
        <taxon>Tetraodon</taxon>
    </lineage>
</organism>
<dbReference type="SUPFAM" id="SSF52113">
    <property type="entry name" value="BRCT domain"/>
    <property type="match status" value="2"/>
</dbReference>
<dbReference type="KEGG" id="tng:GSTEN00037180G001"/>
<dbReference type="OrthoDB" id="8922456at2759"/>
<dbReference type="AlphaFoldDB" id="Q4RAV4"/>
<dbReference type="PANTHER" id="PTHR13561">
    <property type="entry name" value="DNA REPLICATION REGULATOR DPB11-RELATED"/>
    <property type="match status" value="1"/>
</dbReference>
<dbReference type="GO" id="GO:0007095">
    <property type="term" value="P:mitotic G2 DNA damage checkpoint signaling"/>
    <property type="evidence" value="ECO:0007669"/>
    <property type="project" value="TreeGrafter"/>
</dbReference>
<gene>
    <name evidence="4" type="ORF">GSTENG00037180001</name>
</gene>
<dbReference type="PANTHER" id="PTHR13561:SF20">
    <property type="entry name" value="DNA TOPOISOMERASE 2-BINDING PROTEIN 1"/>
    <property type="match status" value="1"/>
</dbReference>
<feature type="non-terminal residue" evidence="4">
    <location>
        <position position="182"/>
    </location>
</feature>
<feature type="region of interest" description="Disordered" evidence="2">
    <location>
        <begin position="52"/>
        <end position="73"/>
    </location>
</feature>
<reference evidence="4" key="1">
    <citation type="journal article" date="2004" name="Nature">
        <title>Genome duplication in the teleost fish Tetraodon nigroviridis reveals the early vertebrate proto-karyotype.</title>
        <authorList>
            <person name="Jaillon O."/>
            <person name="Aury J.-M."/>
            <person name="Brunet F."/>
            <person name="Petit J.-L."/>
            <person name="Stange-Thomann N."/>
            <person name="Mauceli E."/>
            <person name="Bouneau L."/>
            <person name="Fischer C."/>
            <person name="Ozouf-Costaz C."/>
            <person name="Bernot A."/>
            <person name="Nicaud S."/>
            <person name="Jaffe D."/>
            <person name="Fisher S."/>
            <person name="Lutfalla G."/>
            <person name="Dossat C."/>
            <person name="Segurens B."/>
            <person name="Dasilva C."/>
            <person name="Salanoubat M."/>
            <person name="Levy M."/>
            <person name="Boudet N."/>
            <person name="Castellano S."/>
            <person name="Anthouard V."/>
            <person name="Jubin C."/>
            <person name="Castelli V."/>
            <person name="Katinka M."/>
            <person name="Vacherie B."/>
            <person name="Biemont C."/>
            <person name="Skalli Z."/>
            <person name="Cattolico L."/>
            <person name="Poulain J."/>
            <person name="De Berardinis V."/>
            <person name="Cruaud C."/>
            <person name="Duprat S."/>
            <person name="Brottier P."/>
            <person name="Coutanceau J.-P."/>
            <person name="Gouzy J."/>
            <person name="Parra G."/>
            <person name="Lardier G."/>
            <person name="Chapple C."/>
            <person name="McKernan K.J."/>
            <person name="McEwan P."/>
            <person name="Bosak S."/>
            <person name="Kellis M."/>
            <person name="Volff J.-N."/>
            <person name="Guigo R."/>
            <person name="Zody M.C."/>
            <person name="Mesirov J."/>
            <person name="Lindblad-Toh K."/>
            <person name="Birren B."/>
            <person name="Nusbaum C."/>
            <person name="Kahn D."/>
            <person name="Robinson-Rechavi M."/>
            <person name="Laudet V."/>
            <person name="Schachter V."/>
            <person name="Quetier F."/>
            <person name="Saurin W."/>
            <person name="Scarpelli C."/>
            <person name="Wincker P."/>
            <person name="Lander E.S."/>
            <person name="Weissenbach J."/>
            <person name="Roest Crollius H."/>
        </authorList>
    </citation>
    <scope>NUCLEOTIDE SEQUENCE [LARGE SCALE GENOMIC DNA]</scope>
</reference>
<dbReference type="PROSITE" id="PS50172">
    <property type="entry name" value="BRCT"/>
    <property type="match status" value="2"/>
</dbReference>
<evidence type="ECO:0000313" key="4">
    <source>
        <dbReference type="EMBL" id="CAG14479.1"/>
    </source>
</evidence>
<proteinExistence type="predicted"/>
<evidence type="ECO:0000259" key="3">
    <source>
        <dbReference type="PROSITE" id="PS50172"/>
    </source>
</evidence>
<evidence type="ECO:0000256" key="1">
    <source>
        <dbReference type="ARBA" id="ARBA00022737"/>
    </source>
</evidence>
<keyword evidence="1" id="KW-0677">Repeat</keyword>
<feature type="domain" description="BRCT" evidence="3">
    <location>
        <begin position="1"/>
        <end position="49"/>
    </location>
</feature>
<comment type="caution">
    <text evidence="4">The sequence shown here is derived from an EMBL/GenBank/DDBJ whole genome shotgun (WGS) entry which is preliminary data.</text>
</comment>
<accession>Q4RAV4</accession>
<dbReference type="GO" id="GO:0006270">
    <property type="term" value="P:DNA replication initiation"/>
    <property type="evidence" value="ECO:0007669"/>
    <property type="project" value="TreeGrafter"/>
</dbReference>
<feature type="domain" description="BRCT" evidence="3">
    <location>
        <begin position="118"/>
        <end position="182"/>
    </location>
</feature>
<feature type="compositionally biased region" description="Polar residues" evidence="2">
    <location>
        <begin position="52"/>
        <end position="67"/>
    </location>
</feature>
<dbReference type="CDD" id="cd17731">
    <property type="entry name" value="BRCT_TopBP1_rpt2_like"/>
    <property type="match status" value="1"/>
</dbReference>
<dbReference type="Pfam" id="PF00533">
    <property type="entry name" value="BRCT"/>
    <property type="match status" value="1"/>
</dbReference>
<reference evidence="4" key="2">
    <citation type="submission" date="2004-02" db="EMBL/GenBank/DDBJ databases">
        <authorList>
            <consortium name="Genoscope"/>
            <consortium name="Whitehead Institute Centre for Genome Research"/>
        </authorList>
    </citation>
    <scope>NUCLEOTIDE SEQUENCE</scope>
</reference>
<dbReference type="Gene3D" id="3.40.50.10190">
    <property type="entry name" value="BRCT domain"/>
    <property type="match status" value="2"/>
</dbReference>
<protein>
    <submittedName>
        <fullName evidence="4">(spotted green pufferfish) hypothetical protein</fullName>
    </submittedName>
</protein>
<dbReference type="InterPro" id="IPR036420">
    <property type="entry name" value="BRCT_dom_sf"/>
</dbReference>
<dbReference type="InterPro" id="IPR001357">
    <property type="entry name" value="BRCT_dom"/>
</dbReference>
<feature type="non-terminal residue" evidence="4">
    <location>
        <position position="1"/>
    </location>
</feature>
<dbReference type="Pfam" id="PF12738">
    <property type="entry name" value="PTCB-BRCT"/>
    <property type="match status" value="1"/>
</dbReference>